<feature type="domain" description="FecR protein" evidence="1">
    <location>
        <begin position="135"/>
        <end position="226"/>
    </location>
</feature>
<gene>
    <name evidence="4" type="ORF">BER1_3134</name>
    <name evidence="3" type="ORF">BER2_3096</name>
</gene>
<sequence length="341" mass="36994">MDDRMIAGTAMETVLQREAQAWVVLLGSGRATARDGEAFQLWCRQSPAHARAFSAARAVWQDMQPAARAVVAERAEEAERVRGGWLAGLFGWNRDESRAMGRRAFLGAGVAACVGYLAVRPPLGLWPSLTDLRADYRTGTGEQREVMVADVQVRLNTQTRIAVAQGQGDAITLLGGEAEVQALDRGASQQPFCVNVAGGQVLAQAARFTVRHTGTRVSITCLEGEVTVAPGGEPARTLAADEQLRYDEGGAAQVMRVDTNAVTAWRRRMLVFHKVPLAEVVEEINRYRSGRMVLMGDRLGRNLVQASFSLDRLDEAPALIRDVYGATLTELPGGVILLRQA</sequence>
<evidence type="ECO:0000313" key="3">
    <source>
        <dbReference type="EMBL" id="VFR46789.1"/>
    </source>
</evidence>
<dbReference type="PANTHER" id="PTHR30273:SF2">
    <property type="entry name" value="PROTEIN FECR"/>
    <property type="match status" value="1"/>
</dbReference>
<protein>
    <submittedName>
        <fullName evidence="4">Sigma factor regulator VreR (Cytoplasmic membrane-localized) of trans-envelope signaling system</fullName>
    </submittedName>
</protein>
<dbReference type="AlphaFoldDB" id="A0A484RMQ2"/>
<dbReference type="InterPro" id="IPR006860">
    <property type="entry name" value="FecR"/>
</dbReference>
<evidence type="ECO:0000259" key="2">
    <source>
        <dbReference type="Pfam" id="PF16220"/>
    </source>
</evidence>
<feature type="domain" description="FecR N-terminal" evidence="2">
    <location>
        <begin position="17"/>
        <end position="58"/>
    </location>
</feature>
<dbReference type="PIRSF" id="PIRSF018266">
    <property type="entry name" value="FecR"/>
    <property type="match status" value="1"/>
</dbReference>
<proteinExistence type="predicted"/>
<dbReference type="Pfam" id="PF16220">
    <property type="entry name" value="DUF4880"/>
    <property type="match status" value="1"/>
</dbReference>
<evidence type="ECO:0000259" key="1">
    <source>
        <dbReference type="Pfam" id="PF04773"/>
    </source>
</evidence>
<dbReference type="Gene3D" id="2.60.120.1440">
    <property type="match status" value="1"/>
</dbReference>
<dbReference type="InterPro" id="IPR032623">
    <property type="entry name" value="FecR_N"/>
</dbReference>
<reference evidence="4" key="1">
    <citation type="submission" date="2019-03" db="EMBL/GenBank/DDBJ databases">
        <authorList>
            <person name="Danneels B."/>
        </authorList>
    </citation>
    <scope>NUCLEOTIDE SEQUENCE</scope>
</reference>
<dbReference type="Pfam" id="PF04773">
    <property type="entry name" value="FecR"/>
    <property type="match status" value="1"/>
</dbReference>
<dbReference type="GO" id="GO:0016989">
    <property type="term" value="F:sigma factor antagonist activity"/>
    <property type="evidence" value="ECO:0007669"/>
    <property type="project" value="TreeGrafter"/>
</dbReference>
<dbReference type="InterPro" id="IPR012373">
    <property type="entry name" value="Ferrdict_sens_TM"/>
</dbReference>
<dbReference type="EMBL" id="CAADIE010000038">
    <property type="protein sequence ID" value="VFR50737.1"/>
    <property type="molecule type" value="Genomic_DNA"/>
</dbReference>
<accession>A0A484RMQ2</accession>
<organism evidence="4">
    <name type="scientific">plant metagenome</name>
    <dbReference type="NCBI Taxonomy" id="1297885"/>
    <lineage>
        <taxon>unclassified sequences</taxon>
        <taxon>metagenomes</taxon>
        <taxon>organismal metagenomes</taxon>
    </lineage>
</organism>
<name>A0A484RMQ2_9ZZZZ</name>
<dbReference type="PANTHER" id="PTHR30273">
    <property type="entry name" value="PERIPLASMIC SIGNAL SENSOR AND SIGMA FACTOR ACTIVATOR FECR-RELATED"/>
    <property type="match status" value="1"/>
</dbReference>
<evidence type="ECO:0000313" key="4">
    <source>
        <dbReference type="EMBL" id="VFR50737.1"/>
    </source>
</evidence>
<dbReference type="EMBL" id="CAADIH010000025">
    <property type="protein sequence ID" value="VFR46789.1"/>
    <property type="molecule type" value="Genomic_DNA"/>
</dbReference>